<sequence length="810" mass="92441">MSKKPVVTLGSNHQCPMCSGSTPHVGGPVTQGEQNILINGKPVATIGSMCTCNVGIDTIVTGNPSILANGKPIVCIGDMTAHGGTITSGENNVLVSSSSPQSTVVMPIDQIPFPDISFKDRIGAAFTGNTRMLKQAEANQQKIKELAEQQEQEKKEKELPKLQGEIIFINGYLSDFKTNSESHWNAIMDLNPDKPGWFTSRGENTNEYKRTDHDDDYTAEQRKKDLHRSKFRKIVEEKFRNPNTLIFKTPESKYYGYWNDIANDYKATETYAKYFNAEGRVHYINGSHGLGSSGAHRVDHGITLGYEWARYNWKLIKKEKVEVKKEESPQIESYSPHYKPVTIVGHSQGACMAAGVKLGIIKYANEMGWKKVAINTIFLGVHQPKGLYGKNYDSLIKKKTQEYMVYKNAVLRGENEDSGHKFLSAISELYSPKYKKVFNKRGLFEHVKAICYDWNAYKSRAVQFTFPNDRGDLVTIDGDIPEIKSACHPKRDKTLFSAEYFHKQDSIPSYYQTQQNKKIIDLSMYGAESGYVVVPPYVAEERYDYDALEKLDSPTVSQQMHGVHWKGYSRVAIRWGVAMNAFKLAKSNYQKYTNHKFVADAVGDLLIGTYTFIENNHKKIALYKKLIASYKNKTIKTNLINLFEGHFKTPIKIPKHLTRKWRYSSDEKYAIILYNLAYVTYQNMLLQYAPLQSADLYAHFAPVGHVLHTKLLQDKSGSFNDQYGNTSIFERIKNAGKDKFYRMKYKVELGKELTDEEKRKQEKKKVEELKDKLIDSSIADTEYINNVIKAYVHKKKSYESKLYDESKNKN</sequence>
<dbReference type="RefSeq" id="WP_099214493.1">
    <property type="nucleotide sequence ID" value="NZ_JAUYVU010000002.1"/>
</dbReference>
<organism evidence="3 4">
    <name type="scientific">Tenacibaculum discolor</name>
    <dbReference type="NCBI Taxonomy" id="361581"/>
    <lineage>
        <taxon>Bacteria</taxon>
        <taxon>Pseudomonadati</taxon>
        <taxon>Bacteroidota</taxon>
        <taxon>Flavobacteriia</taxon>
        <taxon>Flavobacteriales</taxon>
        <taxon>Flavobacteriaceae</taxon>
        <taxon>Tenacibaculum</taxon>
    </lineage>
</organism>
<name>A0A2G1BXD4_9FLAO</name>
<keyword evidence="1" id="KW-0175">Coiled coil</keyword>
<reference evidence="3 4" key="1">
    <citation type="journal article" date="2016" name="Nat. Commun.">
        <title>Microbial interactions lead to rapid micro-scale successions on model marine particles.</title>
        <authorList>
            <person name="Datta M.S."/>
            <person name="Sliwerska E."/>
            <person name="Gore J."/>
            <person name="Polz M.F."/>
            <person name="Cordero O.X."/>
        </authorList>
    </citation>
    <scope>NUCLEOTIDE SEQUENCE [LARGE SCALE GENOMIC DNA]</scope>
    <source>
        <strain evidence="3 4">4G03</strain>
    </source>
</reference>
<dbReference type="EMBL" id="PDUU01000003">
    <property type="protein sequence ID" value="PHN98676.1"/>
    <property type="molecule type" value="Genomic_DNA"/>
</dbReference>
<dbReference type="InterPro" id="IPR008727">
    <property type="entry name" value="PAAR_motif"/>
</dbReference>
<dbReference type="Proteomes" id="UP001242342">
    <property type="component" value="Unassembled WGS sequence"/>
</dbReference>
<keyword evidence="5" id="KW-1185">Reference proteome</keyword>
<protein>
    <submittedName>
        <fullName evidence="2">PAAR domain-containing protein</fullName>
    </submittedName>
</protein>
<reference evidence="3" key="2">
    <citation type="submission" date="2017-10" db="EMBL/GenBank/DDBJ databases">
        <authorList>
            <person name="Enke T.N."/>
            <person name="Cordero O.X."/>
        </authorList>
    </citation>
    <scope>NUCLEOTIDE SEQUENCE</scope>
    <source>
        <strain evidence="3">4G03</strain>
    </source>
</reference>
<dbReference type="EMBL" id="JAUYVU010000002">
    <property type="protein sequence ID" value="MDP2540721.1"/>
    <property type="molecule type" value="Genomic_DNA"/>
</dbReference>
<dbReference type="AlphaFoldDB" id="A0A2G1BXD4"/>
<gene>
    <name evidence="3" type="ORF">CSC81_04065</name>
    <name evidence="2" type="ORF">Q8W23_04460</name>
</gene>
<evidence type="ECO:0000313" key="5">
    <source>
        <dbReference type="Proteomes" id="UP001242342"/>
    </source>
</evidence>
<proteinExistence type="predicted"/>
<dbReference type="Pfam" id="PF05488">
    <property type="entry name" value="PAAR_motif"/>
    <property type="match status" value="1"/>
</dbReference>
<evidence type="ECO:0000313" key="3">
    <source>
        <dbReference type="EMBL" id="PHN98676.1"/>
    </source>
</evidence>
<reference evidence="2 5" key="3">
    <citation type="submission" date="2023-07" db="EMBL/GenBank/DDBJ databases">
        <title>Genome content predicts the carbon catabolic preferences of heterotrophic bacteria.</title>
        <authorList>
            <person name="Gralka M."/>
        </authorList>
    </citation>
    <scope>NUCLEOTIDE SEQUENCE [LARGE SCALE GENOMIC DNA]</scope>
    <source>
        <strain evidence="2 5">4G03</strain>
    </source>
</reference>
<evidence type="ECO:0000313" key="2">
    <source>
        <dbReference type="EMBL" id="MDP2540721.1"/>
    </source>
</evidence>
<dbReference type="CDD" id="cd14738">
    <property type="entry name" value="PAAR_2"/>
    <property type="match status" value="1"/>
</dbReference>
<accession>A0A2G1BXD4</accession>
<feature type="coiled-coil region" evidence="1">
    <location>
        <begin position="129"/>
        <end position="159"/>
    </location>
</feature>
<evidence type="ECO:0000256" key="1">
    <source>
        <dbReference type="SAM" id="Coils"/>
    </source>
</evidence>
<dbReference type="Gene3D" id="2.60.200.60">
    <property type="match status" value="2"/>
</dbReference>
<evidence type="ECO:0000313" key="4">
    <source>
        <dbReference type="Proteomes" id="UP000222163"/>
    </source>
</evidence>
<dbReference type="Proteomes" id="UP000222163">
    <property type="component" value="Unassembled WGS sequence"/>
</dbReference>
<comment type="caution">
    <text evidence="3">The sequence shown here is derived from an EMBL/GenBank/DDBJ whole genome shotgun (WGS) entry which is preliminary data.</text>
</comment>